<name>A0A844ZIL5_9SPHN</name>
<protein>
    <submittedName>
        <fullName evidence="1">Uncharacterized protein</fullName>
    </submittedName>
</protein>
<sequence length="194" mass="21690">MTKSGKTYSQFENELIVAAYNTANELQKDSVSLSEIQSFFESEFDRRWIVNALSYYWANGLSREQLHNGKIGEQRISLTRDGFRAAERLIDEDAVGLQRNDPRGTDHDRTPSSLTLSKVEKERLLREVSAAEVQIDRLKLGNTDRSNAIAYLTAIRALAEAPEPPKDLIWKLIGRASDISGIASLFVSLAGVFA</sequence>
<dbReference type="OrthoDB" id="7597322at2"/>
<accession>A0A844ZIL5</accession>
<dbReference type="EMBL" id="WTYW01000007">
    <property type="protein sequence ID" value="MXO87112.1"/>
    <property type="molecule type" value="Genomic_DNA"/>
</dbReference>
<evidence type="ECO:0000313" key="1">
    <source>
        <dbReference type="EMBL" id="MXO87112.1"/>
    </source>
</evidence>
<evidence type="ECO:0000313" key="2">
    <source>
        <dbReference type="Proteomes" id="UP000433104"/>
    </source>
</evidence>
<organism evidence="1 2">
    <name type="scientific">Parapontixanthobacter aurantiacus</name>
    <dbReference type="NCBI Taxonomy" id="1463599"/>
    <lineage>
        <taxon>Bacteria</taxon>
        <taxon>Pseudomonadati</taxon>
        <taxon>Pseudomonadota</taxon>
        <taxon>Alphaproteobacteria</taxon>
        <taxon>Sphingomonadales</taxon>
        <taxon>Erythrobacteraceae</taxon>
        <taxon>Parapontixanthobacter</taxon>
    </lineage>
</organism>
<dbReference type="Proteomes" id="UP000433104">
    <property type="component" value="Unassembled WGS sequence"/>
</dbReference>
<gene>
    <name evidence="1" type="ORF">GRI38_13850</name>
</gene>
<dbReference type="RefSeq" id="WP_160685500.1">
    <property type="nucleotide sequence ID" value="NZ_WTYW01000007.1"/>
</dbReference>
<dbReference type="AlphaFoldDB" id="A0A844ZIL5"/>
<proteinExistence type="predicted"/>
<keyword evidence="2" id="KW-1185">Reference proteome</keyword>
<comment type="caution">
    <text evidence="1">The sequence shown here is derived from an EMBL/GenBank/DDBJ whole genome shotgun (WGS) entry which is preliminary data.</text>
</comment>
<reference evidence="1 2" key="1">
    <citation type="submission" date="2019-12" db="EMBL/GenBank/DDBJ databases">
        <title>Genomic-based taxomic classification of the family Erythrobacteraceae.</title>
        <authorList>
            <person name="Xu L."/>
        </authorList>
    </citation>
    <scope>NUCLEOTIDE SEQUENCE [LARGE SCALE GENOMIC DNA]</scope>
    <source>
        <strain evidence="1 2">MCCC 1A09962</strain>
    </source>
</reference>